<dbReference type="SFLD" id="SFLDS00029">
    <property type="entry name" value="Radical_SAM"/>
    <property type="match status" value="1"/>
</dbReference>
<dbReference type="AlphaFoldDB" id="A0A212J573"/>
<evidence type="ECO:0000256" key="1">
    <source>
        <dbReference type="ARBA" id="ARBA00001966"/>
    </source>
</evidence>
<keyword evidence="3" id="KW-0479">Metal-binding</keyword>
<evidence type="ECO:0000256" key="2">
    <source>
        <dbReference type="ARBA" id="ARBA00022691"/>
    </source>
</evidence>
<dbReference type="InterPro" id="IPR025288">
    <property type="entry name" value="DUF4080"/>
</dbReference>
<dbReference type="GO" id="GO:0003824">
    <property type="term" value="F:catalytic activity"/>
    <property type="evidence" value="ECO:0007669"/>
    <property type="project" value="InterPro"/>
</dbReference>
<comment type="cofactor">
    <cofactor evidence="1">
        <name>[4Fe-4S] cluster</name>
        <dbReference type="ChEBI" id="CHEBI:49883"/>
    </cofactor>
</comment>
<dbReference type="PANTHER" id="PTHR43409">
    <property type="entry name" value="ANAEROBIC MAGNESIUM-PROTOPORPHYRIN IX MONOMETHYL ESTER CYCLASE-RELATED"/>
    <property type="match status" value="1"/>
</dbReference>
<dbReference type="Pfam" id="PF04055">
    <property type="entry name" value="Radical_SAM"/>
    <property type="match status" value="1"/>
</dbReference>
<keyword evidence="2" id="KW-0949">S-adenosyl-L-methionine</keyword>
<dbReference type="InterPro" id="IPR006638">
    <property type="entry name" value="Elp3/MiaA/NifB-like_rSAM"/>
</dbReference>
<dbReference type="GO" id="GO:0051536">
    <property type="term" value="F:iron-sulfur cluster binding"/>
    <property type="evidence" value="ECO:0007669"/>
    <property type="project" value="UniProtKB-KW"/>
</dbReference>
<reference evidence="7" key="1">
    <citation type="submission" date="2016-04" db="EMBL/GenBank/DDBJ databases">
        <authorList>
            <person name="Evans L.H."/>
            <person name="Alamgir A."/>
            <person name="Owens N."/>
            <person name="Weber N.D."/>
            <person name="Virtaneva K."/>
            <person name="Barbian K."/>
            <person name="Babar A."/>
            <person name="Rosenke K."/>
        </authorList>
    </citation>
    <scope>NUCLEOTIDE SEQUENCE</scope>
    <source>
        <strain evidence="7">86-2</strain>
    </source>
</reference>
<gene>
    <name evidence="7" type="ORF">KL86DYS2_10760</name>
</gene>
<dbReference type="GO" id="GO:0005829">
    <property type="term" value="C:cytosol"/>
    <property type="evidence" value="ECO:0007669"/>
    <property type="project" value="TreeGrafter"/>
</dbReference>
<dbReference type="Pfam" id="PF13311">
    <property type="entry name" value="DUF4080"/>
    <property type="match status" value="1"/>
</dbReference>
<protein>
    <recommendedName>
        <fullName evidence="6">Radical SAM core domain-containing protein</fullName>
    </recommendedName>
</protein>
<dbReference type="InterPro" id="IPR023404">
    <property type="entry name" value="rSAM_horseshoe"/>
</dbReference>
<feature type="domain" description="Radical SAM core" evidence="6">
    <location>
        <begin position="34"/>
        <end position="269"/>
    </location>
</feature>
<sequence length="426" mass="50855">MSKRGSVSKIVAKADLEKLASLPSPYQLEEDKENMKNRLLYFETSRGCPYQCQYCLSSLEKGVRYFPNHHIVDNLSYFIRSNAKQIKFLDRTFNLNKDHTRFVFDFLIDHYRPGLSCQFEIYADLLTDESINYLNKNLPENYFRFEIGIQSTYEPTNIAVRRKQNFELLAGNIQKLMDGGRIDLHLDLIAGLPYETYERFVKSFNDVFRLKAKELQLGFLKMLRGTSLRRNADKYGYKYSLLAPYEIESNNDITHEELERIHDAEHALEKYWNSGKFSRTMQVLTDTYYKDRYFELFDEIGQYYNLHNLPHHGYRLEDIFLFLHNFLLSRGIDLFTELRTDYYSNFKIRPHGFWDDKIEKRERKQLLYQIGNDKPFLQKYGLNRKIIEKQAAIDIVENSDNEYLLTVFLQKDNSVEHLFLSYTFKE</sequence>
<dbReference type="EMBL" id="FLUL01000001">
    <property type="protein sequence ID" value="SBV94612.1"/>
    <property type="molecule type" value="Genomic_DNA"/>
</dbReference>
<name>A0A212J573_9BACT</name>
<evidence type="ECO:0000256" key="4">
    <source>
        <dbReference type="ARBA" id="ARBA00023004"/>
    </source>
</evidence>
<evidence type="ECO:0000259" key="6">
    <source>
        <dbReference type="PROSITE" id="PS51918"/>
    </source>
</evidence>
<dbReference type="PROSITE" id="PS51918">
    <property type="entry name" value="RADICAL_SAM"/>
    <property type="match status" value="1"/>
</dbReference>
<dbReference type="SUPFAM" id="SSF102114">
    <property type="entry name" value="Radical SAM enzymes"/>
    <property type="match status" value="1"/>
</dbReference>
<keyword evidence="4" id="KW-0408">Iron</keyword>
<dbReference type="InterPro" id="IPR007197">
    <property type="entry name" value="rSAM"/>
</dbReference>
<dbReference type="InterPro" id="IPR051198">
    <property type="entry name" value="BchE-like"/>
</dbReference>
<organism evidence="7">
    <name type="scientific">uncultured Dysgonomonas sp</name>
    <dbReference type="NCBI Taxonomy" id="206096"/>
    <lineage>
        <taxon>Bacteria</taxon>
        <taxon>Pseudomonadati</taxon>
        <taxon>Bacteroidota</taxon>
        <taxon>Bacteroidia</taxon>
        <taxon>Bacteroidales</taxon>
        <taxon>Dysgonomonadaceae</taxon>
        <taxon>Dysgonomonas</taxon>
        <taxon>environmental samples</taxon>
    </lineage>
</organism>
<dbReference type="Gene3D" id="3.80.30.20">
    <property type="entry name" value="tm_1862 like domain"/>
    <property type="match status" value="1"/>
</dbReference>
<dbReference type="SMART" id="SM00729">
    <property type="entry name" value="Elp3"/>
    <property type="match status" value="1"/>
</dbReference>
<dbReference type="PANTHER" id="PTHR43409:SF16">
    <property type="entry name" value="SLR0320 PROTEIN"/>
    <property type="match status" value="1"/>
</dbReference>
<keyword evidence="5" id="KW-0411">Iron-sulfur</keyword>
<evidence type="ECO:0000256" key="5">
    <source>
        <dbReference type="ARBA" id="ARBA00023014"/>
    </source>
</evidence>
<evidence type="ECO:0000313" key="7">
    <source>
        <dbReference type="EMBL" id="SBV94612.1"/>
    </source>
</evidence>
<proteinExistence type="predicted"/>
<dbReference type="SFLD" id="SFLDG01082">
    <property type="entry name" value="B12-binding_domain_containing"/>
    <property type="match status" value="1"/>
</dbReference>
<dbReference type="GO" id="GO:0046872">
    <property type="term" value="F:metal ion binding"/>
    <property type="evidence" value="ECO:0007669"/>
    <property type="project" value="UniProtKB-KW"/>
</dbReference>
<evidence type="ECO:0000256" key="3">
    <source>
        <dbReference type="ARBA" id="ARBA00022723"/>
    </source>
</evidence>
<dbReference type="RefSeq" id="WP_296947303.1">
    <property type="nucleotide sequence ID" value="NZ_LT599021.1"/>
</dbReference>
<dbReference type="InterPro" id="IPR058240">
    <property type="entry name" value="rSAM_sf"/>
</dbReference>
<accession>A0A212J573</accession>